<keyword evidence="4" id="KW-0808">Transferase</keyword>
<name>A0A8J5R4F9_9ASCO</name>
<evidence type="ECO:0000259" key="7">
    <source>
        <dbReference type="PROSITE" id="PS51186"/>
    </source>
</evidence>
<accession>A0A8J5R4F9</accession>
<dbReference type="EMBL" id="JAGSYN010000051">
    <property type="protein sequence ID" value="KAG7665260.1"/>
    <property type="molecule type" value="Genomic_DNA"/>
</dbReference>
<feature type="domain" description="N-acetyltransferase" evidence="7">
    <location>
        <begin position="48"/>
        <end position="220"/>
    </location>
</feature>
<proteinExistence type="predicted"/>
<dbReference type="Proteomes" id="UP000694255">
    <property type="component" value="Unassembled WGS sequence"/>
</dbReference>
<keyword evidence="9" id="KW-1185">Reference proteome</keyword>
<dbReference type="InterPro" id="IPR000182">
    <property type="entry name" value="GNAT_dom"/>
</dbReference>
<gene>
    <name evidence="8" type="ORF">J8A68_001316</name>
</gene>
<reference evidence="8 9" key="1">
    <citation type="journal article" date="2021" name="DNA Res.">
        <title>Genome analysis of Candida subhashii reveals its hybrid nature and dual mitochondrial genome conformations.</title>
        <authorList>
            <person name="Mixao V."/>
            <person name="Hegedusova E."/>
            <person name="Saus E."/>
            <person name="Pryszcz L.P."/>
            <person name="Cillingova A."/>
            <person name="Nosek J."/>
            <person name="Gabaldon T."/>
        </authorList>
    </citation>
    <scope>NUCLEOTIDE SEQUENCE [LARGE SCALE GENOMIC DNA]</scope>
    <source>
        <strain evidence="8 9">CBS 10753</strain>
    </source>
</reference>
<evidence type="ECO:0000256" key="5">
    <source>
        <dbReference type="ARBA" id="ARBA00023242"/>
    </source>
</evidence>
<dbReference type="RefSeq" id="XP_049265492.1">
    <property type="nucleotide sequence ID" value="XM_049404957.1"/>
</dbReference>
<dbReference type="PANTHER" id="PTHR20531">
    <property type="entry name" value="N-ALPHA-ACETYLTRANSFERASE 40"/>
    <property type="match status" value="1"/>
</dbReference>
<comment type="subcellular location">
    <subcellularLocation>
        <location evidence="2">Cytoplasm</location>
    </subcellularLocation>
    <subcellularLocation>
        <location evidence="1">Nucleus</location>
    </subcellularLocation>
</comment>
<evidence type="ECO:0000256" key="6">
    <source>
        <dbReference type="ARBA" id="ARBA00023315"/>
    </source>
</evidence>
<comment type="caution">
    <text evidence="8">The sequence shown here is derived from an EMBL/GenBank/DDBJ whole genome shotgun (WGS) entry which is preliminary data.</text>
</comment>
<protein>
    <submittedName>
        <fullName evidence="8">NAT4</fullName>
    </submittedName>
</protein>
<dbReference type="GO" id="GO:0010485">
    <property type="term" value="F:histone H4 acetyltransferase activity"/>
    <property type="evidence" value="ECO:0007669"/>
    <property type="project" value="InterPro"/>
</dbReference>
<dbReference type="Pfam" id="PF00583">
    <property type="entry name" value="Acetyltransf_1"/>
    <property type="match status" value="1"/>
</dbReference>
<evidence type="ECO:0000256" key="4">
    <source>
        <dbReference type="ARBA" id="ARBA00022679"/>
    </source>
</evidence>
<keyword evidence="5" id="KW-0539">Nucleus</keyword>
<dbReference type="GO" id="GO:0005634">
    <property type="term" value="C:nucleus"/>
    <property type="evidence" value="ECO:0007669"/>
    <property type="project" value="UniProtKB-SubCell"/>
</dbReference>
<dbReference type="GeneID" id="73468117"/>
<dbReference type="GO" id="GO:0005737">
    <property type="term" value="C:cytoplasm"/>
    <property type="evidence" value="ECO:0007669"/>
    <property type="project" value="UniProtKB-SubCell"/>
</dbReference>
<dbReference type="GO" id="GO:0043998">
    <property type="term" value="F:histone H2A acetyltransferase activity"/>
    <property type="evidence" value="ECO:0007669"/>
    <property type="project" value="InterPro"/>
</dbReference>
<dbReference type="AlphaFoldDB" id="A0A8J5R4F9"/>
<evidence type="ECO:0000256" key="3">
    <source>
        <dbReference type="ARBA" id="ARBA00022490"/>
    </source>
</evidence>
<dbReference type="PROSITE" id="PS51186">
    <property type="entry name" value="GNAT"/>
    <property type="match status" value="1"/>
</dbReference>
<evidence type="ECO:0000313" key="8">
    <source>
        <dbReference type="EMBL" id="KAG7665260.1"/>
    </source>
</evidence>
<dbReference type="OrthoDB" id="424551at2759"/>
<evidence type="ECO:0000256" key="1">
    <source>
        <dbReference type="ARBA" id="ARBA00004123"/>
    </source>
</evidence>
<keyword evidence="3" id="KW-0963">Cytoplasm</keyword>
<evidence type="ECO:0000256" key="2">
    <source>
        <dbReference type="ARBA" id="ARBA00004496"/>
    </source>
</evidence>
<dbReference type="GO" id="GO:1990189">
    <property type="term" value="F:protein N-terminal-serine acetyltransferase activity"/>
    <property type="evidence" value="ECO:0007669"/>
    <property type="project" value="TreeGrafter"/>
</dbReference>
<dbReference type="InterPro" id="IPR039949">
    <property type="entry name" value="NAA40"/>
</dbReference>
<evidence type="ECO:0000313" key="9">
    <source>
        <dbReference type="Proteomes" id="UP000694255"/>
    </source>
</evidence>
<dbReference type="PANTHER" id="PTHR20531:SF1">
    <property type="entry name" value="N-ALPHA-ACETYLTRANSFERASE 40"/>
    <property type="match status" value="1"/>
</dbReference>
<sequence>MKIKCRINGEELQEFDERNAILMDHIGDNLVQESKKEFELDGFESHCLLGEDLPDEQLEQFCDLIEEGLGELYIRHKGEDWKSEKEFELTEPGLAVVWFTEKASDDLVGFLAFKVCLDDEDKLVLYLYEIHISEAFKGMGRGSSLIKQFHDFCVLLHSSHNPLYKHLQGTSLTVFAENSRAHQWYTSLGYSLTKGSPRDKVLRSGKVIKPAYYLMRRKLKRE</sequence>
<organism evidence="8 9">
    <name type="scientific">[Candida] subhashii</name>
    <dbReference type="NCBI Taxonomy" id="561895"/>
    <lineage>
        <taxon>Eukaryota</taxon>
        <taxon>Fungi</taxon>
        <taxon>Dikarya</taxon>
        <taxon>Ascomycota</taxon>
        <taxon>Saccharomycotina</taxon>
        <taxon>Pichiomycetes</taxon>
        <taxon>Debaryomycetaceae</taxon>
        <taxon>Spathaspora</taxon>
    </lineage>
</organism>
<keyword evidence="6" id="KW-0012">Acyltransferase</keyword>